<dbReference type="Proteomes" id="UP000014937">
    <property type="component" value="Unassembled WGS sequence"/>
</dbReference>
<dbReference type="AlphaFoldDB" id="R6WSH3"/>
<feature type="transmembrane region" description="Helical" evidence="1">
    <location>
        <begin position="82"/>
        <end position="105"/>
    </location>
</feature>
<evidence type="ECO:0000313" key="2">
    <source>
        <dbReference type="EMBL" id="CDD09904.1"/>
    </source>
</evidence>
<comment type="caution">
    <text evidence="2">The sequence shown here is derived from an EMBL/GenBank/DDBJ whole genome shotgun (WGS) entry which is preliminary data.</text>
</comment>
<reference evidence="2" key="1">
    <citation type="submission" date="2012-11" db="EMBL/GenBank/DDBJ databases">
        <title>Dependencies among metagenomic species, viruses, plasmids and units of genetic variation.</title>
        <authorList>
            <person name="Nielsen H.B."/>
            <person name="Almeida M."/>
            <person name="Juncker A.S."/>
            <person name="Rasmussen S."/>
            <person name="Li J."/>
            <person name="Sunagawa S."/>
            <person name="Plichta D."/>
            <person name="Gautier L."/>
            <person name="Le Chatelier E."/>
            <person name="Peletier E."/>
            <person name="Bonde I."/>
            <person name="Nielsen T."/>
            <person name="Manichanh C."/>
            <person name="Arumugam M."/>
            <person name="Batto J."/>
            <person name="Santos M.B.Q.D."/>
            <person name="Blom N."/>
            <person name="Borruel N."/>
            <person name="Burgdorf K.S."/>
            <person name="Boumezbeur F."/>
            <person name="Casellas F."/>
            <person name="Dore J."/>
            <person name="Guarner F."/>
            <person name="Hansen T."/>
            <person name="Hildebrand F."/>
            <person name="Kaas R.S."/>
            <person name="Kennedy S."/>
            <person name="Kristiansen K."/>
            <person name="Kultima J.R."/>
            <person name="Leonard P."/>
            <person name="Levenez F."/>
            <person name="Lund O."/>
            <person name="Moumen B."/>
            <person name="Le Paslier D."/>
            <person name="Pons N."/>
            <person name="Pedersen O."/>
            <person name="Prifti E."/>
            <person name="Qin J."/>
            <person name="Raes J."/>
            <person name="Tap J."/>
            <person name="Tims S."/>
            <person name="Ussery D.W."/>
            <person name="Yamada T."/>
            <person name="MetaHit consortium"/>
            <person name="Renault P."/>
            <person name="Sicheritz-Ponten T."/>
            <person name="Bork P."/>
            <person name="Wang J."/>
            <person name="Brunak S."/>
            <person name="Ehrlich S.D."/>
        </authorList>
    </citation>
    <scope>NUCLEOTIDE SEQUENCE [LARGE SCALE GENOMIC DNA]</scope>
</reference>
<sequence>MLKELFYYRKISVGFMLLLFMGISFISGLTSFDFWHSPFGALVNNFFDIIVWIVLTFGLWAYCDNYRDIKIKIWDDIYETNIVFYKSFFYATVFFAINIGIYLIVNYAGYKLNLFLIPMCIMFLAAPIFWLKVTWNLNVWIINKIIPVFLTYKAVSNINKNTRNGNWGIGRAVAEIIAVDVVSDALHIQTNFNGLLEPQDKVEIPVFFPSDGNGIDTLIALEEKYKKWIHAIVGIIFSIFFIIGCINLFNTMRVINAAENKAFLTQLHNFDNIDNNADWEYICTVDGKTEYYLDKNALALDNNTNIVNVVIKRVDSKDKKGYYLFDFQYPVSVNQFAYVDINMEGEKVEEDYYKTKNIPKGSPVDVIYQHIGTKLHLTDVSKSKVSFEQGMLNKLNRETKNEVIAKKTQYADYTGADRKLEVGTKCILNANNVTFNNITNNIHRTFNASDNERLATIFTIKLVNEYPFNAKATLVKTVKGIDEQDGKDVEIKFAVGDEIIVNHRSLSRTEGITDDYFCSLKKDGKSYGMVLKQDYFKISPEQQAYSYIVSSDNSNFNNMVVEGKYLTPIKE</sequence>
<keyword evidence="1" id="KW-0472">Membrane</keyword>
<gene>
    <name evidence="2" type="ORF">BN587_01710</name>
</gene>
<dbReference type="RefSeq" id="WP_021720749.1">
    <property type="nucleotide sequence ID" value="NZ_FR892812.1"/>
</dbReference>
<keyword evidence="1" id="KW-1133">Transmembrane helix</keyword>
<accession>R6WSH3</accession>
<name>R6WSH3_9FIRM</name>
<feature type="transmembrane region" description="Helical" evidence="1">
    <location>
        <begin position="112"/>
        <end position="131"/>
    </location>
</feature>
<feature type="transmembrane region" description="Helical" evidence="1">
    <location>
        <begin position="228"/>
        <end position="249"/>
    </location>
</feature>
<feature type="transmembrane region" description="Helical" evidence="1">
    <location>
        <begin position="42"/>
        <end position="62"/>
    </location>
</feature>
<protein>
    <submittedName>
        <fullName evidence="2">Uncharacterized protein</fullName>
    </submittedName>
</protein>
<feature type="transmembrane region" description="Helical" evidence="1">
    <location>
        <begin position="12"/>
        <end position="35"/>
    </location>
</feature>
<dbReference type="EMBL" id="CBGL010000017">
    <property type="protein sequence ID" value="CDD09904.1"/>
    <property type="molecule type" value="Genomic_DNA"/>
</dbReference>
<organism evidence="2">
    <name type="scientific">Phascolarctobacterium succinatutens CAG:287</name>
    <dbReference type="NCBI Taxonomy" id="1263101"/>
    <lineage>
        <taxon>Bacteria</taxon>
        <taxon>Bacillati</taxon>
        <taxon>Bacillota</taxon>
        <taxon>Negativicutes</taxon>
        <taxon>Acidaminococcales</taxon>
        <taxon>Acidaminococcaceae</taxon>
        <taxon>Phascolarctobacterium</taxon>
    </lineage>
</organism>
<keyword evidence="1" id="KW-0812">Transmembrane</keyword>
<dbReference type="HOGENOM" id="CLU_477221_0_0_9"/>
<proteinExistence type="predicted"/>
<evidence type="ECO:0000256" key="1">
    <source>
        <dbReference type="SAM" id="Phobius"/>
    </source>
</evidence>